<evidence type="ECO:0000256" key="12">
    <source>
        <dbReference type="ARBA" id="ARBA00023002"/>
    </source>
</evidence>
<evidence type="ECO:0000256" key="14">
    <source>
        <dbReference type="ARBA" id="ARBA00023157"/>
    </source>
</evidence>
<comment type="catalytic activity">
    <reaction evidence="16 19">
        <text>2 glutathione + NADP(+) = glutathione disulfide + NADPH + H(+)</text>
        <dbReference type="Rhea" id="RHEA:11740"/>
        <dbReference type="ChEBI" id="CHEBI:15378"/>
        <dbReference type="ChEBI" id="CHEBI:57783"/>
        <dbReference type="ChEBI" id="CHEBI:57925"/>
        <dbReference type="ChEBI" id="CHEBI:58297"/>
        <dbReference type="ChEBI" id="CHEBI:58349"/>
        <dbReference type="EC" id="1.8.1.7"/>
    </reaction>
</comment>
<comment type="function">
    <text evidence="17 19">Catalyzes the reduction of glutathione disulfide (GSSG) to reduced glutathione (GSH). Constitutes the major mechanism to maintain a high GSH:GSSG ratio in the cytosol.</text>
</comment>
<protein>
    <recommendedName>
        <fullName evidence="19">Glutathione reductase</fullName>
        <ecNumber evidence="19">1.8.1.7</ecNumber>
    </recommendedName>
</protein>
<sequence>MATVKEFDYLVIGGGSGGISSARRAREFGVSVGLIESGRLGGTCVNVGCVPKKVMYNCSLHAEFIRDHSDYGFDVTVHKFDWKVIKKSRDEYIKRLNGLYESGLNGSKVELIRGKAEFAEDGTVVVNGDKYKGKHTLIAVGGKPTIPDIPGAEYGIDSDGFFELEDLPKKTVVVGAGYIAVEIAGVLANLGSDTHLLIRYDRVLRTFDRMLSDELTNDMEADDNPLHLHKHTQVVDVVKGENGLLTVNTTTGVIENVETLIWAIGRDPLTPQLHLERVGVKTDSKGYIVVDEYQNTSVEGIYSVGDDTGKFELTPVAIAAGRRLSHRLFNGEKENRLKYEFIATVVFSHPLIGTVGYTEEEAISKFGKENVTLYKSRFNPMMFAVTKHKEKAAMKLVCVGEEERVVGVHIFGVGSDEMLQGFAVAVTMGATKKQFDETVAIHPTSAEELVTMRVTETCPDGHTVKLNEPECTGVEKFDRTSGKCPQQSGICRDGRCCPDHVPNSHLGQHPYISSTFCNPQLSPFFRNNFTICHQYRLVTLGRMHDDEKGYYIILEAKTPCEFDS</sequence>
<evidence type="ECO:0000256" key="13">
    <source>
        <dbReference type="ARBA" id="ARBA00023128"/>
    </source>
</evidence>
<proteinExistence type="inferred from homology"/>
<reference evidence="22 23" key="1">
    <citation type="submission" date="2020-04" db="EMBL/GenBank/DDBJ databases">
        <authorList>
            <person name="Laetsch R D."/>
            <person name="Stevens L."/>
            <person name="Kumar S."/>
            <person name="Blaxter L. M."/>
        </authorList>
    </citation>
    <scope>NUCLEOTIDE SEQUENCE [LARGE SCALE GENOMIC DNA]</scope>
</reference>
<comment type="cofactor">
    <cofactor evidence="1 19">
        <name>FAD</name>
        <dbReference type="ChEBI" id="CHEBI:57692"/>
    </cofactor>
</comment>
<dbReference type="FunFam" id="3.50.50.60:FF:000671">
    <property type="entry name" value="Thioredoxin reductase 2, tandem duplicate 1"/>
    <property type="match status" value="1"/>
</dbReference>
<evidence type="ECO:0000256" key="7">
    <source>
        <dbReference type="ARBA" id="ARBA00022630"/>
    </source>
</evidence>
<dbReference type="GO" id="GO:0005739">
    <property type="term" value="C:mitochondrion"/>
    <property type="evidence" value="ECO:0007669"/>
    <property type="project" value="UniProtKB-SubCell"/>
</dbReference>
<evidence type="ECO:0000256" key="2">
    <source>
        <dbReference type="ARBA" id="ARBA00004173"/>
    </source>
</evidence>
<dbReference type="NCBIfam" id="TIGR01421">
    <property type="entry name" value="gluta_reduc_1"/>
    <property type="match status" value="1"/>
</dbReference>
<dbReference type="InterPro" id="IPR046952">
    <property type="entry name" value="GSHR/TRXR-like"/>
</dbReference>
<evidence type="ECO:0000256" key="3">
    <source>
        <dbReference type="ARBA" id="ARBA00004496"/>
    </source>
</evidence>
<evidence type="ECO:0000256" key="11">
    <source>
        <dbReference type="ARBA" id="ARBA00022990"/>
    </source>
</evidence>
<keyword evidence="11" id="KW-0007">Acetylation</keyword>
<evidence type="ECO:0000256" key="16">
    <source>
        <dbReference type="ARBA" id="ARBA00049142"/>
    </source>
</evidence>
<keyword evidence="14" id="KW-1015">Disulfide bond</keyword>
<evidence type="ECO:0000313" key="23">
    <source>
        <dbReference type="Proteomes" id="UP000494206"/>
    </source>
</evidence>
<keyword evidence="10" id="KW-0809">Transit peptide</keyword>
<dbReference type="EMBL" id="CADEPM010000003">
    <property type="protein sequence ID" value="CAB3402553.1"/>
    <property type="molecule type" value="Genomic_DNA"/>
</dbReference>
<evidence type="ECO:0000256" key="6">
    <source>
        <dbReference type="ARBA" id="ARBA00022490"/>
    </source>
</evidence>
<dbReference type="GO" id="GO:0050661">
    <property type="term" value="F:NADP binding"/>
    <property type="evidence" value="ECO:0007669"/>
    <property type="project" value="InterPro"/>
</dbReference>
<keyword evidence="13" id="KW-0496">Mitochondrion</keyword>
<gene>
    <name evidence="22" type="ORF">CBOVIS_LOCUS5154</name>
</gene>
<evidence type="ECO:0000256" key="19">
    <source>
        <dbReference type="RuleBase" id="RU365016"/>
    </source>
</evidence>
<dbReference type="InterPro" id="IPR023753">
    <property type="entry name" value="FAD/NAD-binding_dom"/>
</dbReference>
<dbReference type="PRINTS" id="PR00411">
    <property type="entry name" value="PNDRDTASEI"/>
</dbReference>
<feature type="domain" description="FAD/NAD(P)-binding" evidence="21">
    <location>
        <begin position="7"/>
        <end position="321"/>
    </location>
</feature>
<keyword evidence="6 19" id="KW-0963">Cytoplasm</keyword>
<evidence type="ECO:0000256" key="1">
    <source>
        <dbReference type="ARBA" id="ARBA00001974"/>
    </source>
</evidence>
<comment type="caution">
    <text evidence="22">The sequence shown here is derived from an EMBL/GenBank/DDBJ whole genome shotgun (WGS) entry which is preliminary data.</text>
</comment>
<evidence type="ECO:0000256" key="5">
    <source>
        <dbReference type="ARBA" id="ARBA00011748"/>
    </source>
</evidence>
<dbReference type="InterPro" id="IPR012999">
    <property type="entry name" value="Pyr_OxRdtase_I_AS"/>
</dbReference>
<dbReference type="Gene3D" id="3.30.390.30">
    <property type="match status" value="1"/>
</dbReference>
<dbReference type="OrthoDB" id="5956163at2759"/>
<keyword evidence="7 18" id="KW-0285">Flavoprotein</keyword>
<accession>A0A8S1ERI3</accession>
<evidence type="ECO:0000256" key="10">
    <source>
        <dbReference type="ARBA" id="ARBA00022946"/>
    </source>
</evidence>
<evidence type="ECO:0000259" key="20">
    <source>
        <dbReference type="Pfam" id="PF02852"/>
    </source>
</evidence>
<dbReference type="GO" id="GO:0034599">
    <property type="term" value="P:cellular response to oxidative stress"/>
    <property type="evidence" value="ECO:0007669"/>
    <property type="project" value="TreeGrafter"/>
</dbReference>
<dbReference type="Pfam" id="PF07992">
    <property type="entry name" value="Pyr_redox_2"/>
    <property type="match status" value="1"/>
</dbReference>
<dbReference type="InterPro" id="IPR004099">
    <property type="entry name" value="Pyr_nucl-diS_OxRdtase_dimer"/>
</dbReference>
<dbReference type="Gene3D" id="3.50.50.60">
    <property type="entry name" value="FAD/NAD(P)-binding domain"/>
    <property type="match status" value="2"/>
</dbReference>
<comment type="similarity">
    <text evidence="4 18">Belongs to the class-I pyridine nucleotide-disulfide oxidoreductase family.</text>
</comment>
<dbReference type="EC" id="1.8.1.7" evidence="19"/>
<evidence type="ECO:0000313" key="22">
    <source>
        <dbReference type="EMBL" id="CAB3402553.1"/>
    </source>
</evidence>
<dbReference type="GO" id="GO:0045454">
    <property type="term" value="P:cell redox homeostasis"/>
    <property type="evidence" value="ECO:0007669"/>
    <property type="project" value="InterPro"/>
</dbReference>
<dbReference type="PRINTS" id="PR00368">
    <property type="entry name" value="FADPNR"/>
</dbReference>
<evidence type="ECO:0000256" key="4">
    <source>
        <dbReference type="ARBA" id="ARBA00007532"/>
    </source>
</evidence>
<dbReference type="Pfam" id="PF02852">
    <property type="entry name" value="Pyr_redox_dim"/>
    <property type="match status" value="1"/>
</dbReference>
<dbReference type="InterPro" id="IPR036188">
    <property type="entry name" value="FAD/NAD-bd_sf"/>
</dbReference>
<feature type="domain" description="Pyridine nucleotide-disulphide oxidoreductase dimerisation" evidence="20">
    <location>
        <begin position="342"/>
        <end position="452"/>
    </location>
</feature>
<keyword evidence="23" id="KW-1185">Reference proteome</keyword>
<keyword evidence="15 18" id="KW-0676">Redox-active center</keyword>
<dbReference type="PROSITE" id="PS00076">
    <property type="entry name" value="PYRIDINE_REDOX_1"/>
    <property type="match status" value="1"/>
</dbReference>
<dbReference type="FunFam" id="3.30.390.30:FF:000003">
    <property type="entry name" value="Glutathione reductase"/>
    <property type="match status" value="1"/>
</dbReference>
<organism evidence="22 23">
    <name type="scientific">Caenorhabditis bovis</name>
    <dbReference type="NCBI Taxonomy" id="2654633"/>
    <lineage>
        <taxon>Eukaryota</taxon>
        <taxon>Metazoa</taxon>
        <taxon>Ecdysozoa</taxon>
        <taxon>Nematoda</taxon>
        <taxon>Chromadorea</taxon>
        <taxon>Rhabditida</taxon>
        <taxon>Rhabditina</taxon>
        <taxon>Rhabditomorpha</taxon>
        <taxon>Rhabditoidea</taxon>
        <taxon>Rhabditidae</taxon>
        <taxon>Peloderinae</taxon>
        <taxon>Caenorhabditis</taxon>
    </lineage>
</organism>
<dbReference type="GO" id="GO:0050660">
    <property type="term" value="F:flavin adenine dinucleotide binding"/>
    <property type="evidence" value="ECO:0007669"/>
    <property type="project" value="InterPro"/>
</dbReference>
<dbReference type="GO" id="GO:0004362">
    <property type="term" value="F:glutathione-disulfide reductase (NADPH) activity"/>
    <property type="evidence" value="ECO:0007669"/>
    <property type="project" value="UniProtKB-EC"/>
</dbReference>
<dbReference type="AlphaFoldDB" id="A0A8S1ERI3"/>
<name>A0A8S1ERI3_9PELO</name>
<dbReference type="PANTHER" id="PTHR42737:SF2">
    <property type="entry name" value="GLUTATHIONE REDUCTASE"/>
    <property type="match status" value="1"/>
</dbReference>
<dbReference type="PANTHER" id="PTHR42737">
    <property type="entry name" value="GLUTATHIONE REDUCTASE"/>
    <property type="match status" value="1"/>
</dbReference>
<evidence type="ECO:0000259" key="21">
    <source>
        <dbReference type="Pfam" id="PF07992"/>
    </source>
</evidence>
<keyword evidence="12 18" id="KW-0560">Oxidoreductase</keyword>
<evidence type="ECO:0000256" key="8">
    <source>
        <dbReference type="ARBA" id="ARBA00022827"/>
    </source>
</evidence>
<keyword evidence="8 18" id="KW-0274">FAD</keyword>
<dbReference type="SUPFAM" id="SSF51905">
    <property type="entry name" value="FAD/NAD(P)-binding domain"/>
    <property type="match status" value="1"/>
</dbReference>
<dbReference type="SUPFAM" id="SSF55424">
    <property type="entry name" value="FAD/NAD-linked reductases, dimerisation (C-terminal) domain"/>
    <property type="match status" value="1"/>
</dbReference>
<dbReference type="GO" id="GO:0006749">
    <property type="term" value="P:glutathione metabolic process"/>
    <property type="evidence" value="ECO:0007669"/>
    <property type="project" value="InterPro"/>
</dbReference>
<dbReference type="FunFam" id="3.50.50.60:FF:000484">
    <property type="entry name" value="Glutathione reductase, mitochondrial"/>
    <property type="match status" value="1"/>
</dbReference>
<dbReference type="Proteomes" id="UP000494206">
    <property type="component" value="Unassembled WGS sequence"/>
</dbReference>
<evidence type="ECO:0000256" key="15">
    <source>
        <dbReference type="ARBA" id="ARBA00023284"/>
    </source>
</evidence>
<comment type="subunit">
    <text evidence="5">Homodimer; disulfide-linked.</text>
</comment>
<keyword evidence="9 19" id="KW-0521">NADP</keyword>
<evidence type="ECO:0000256" key="17">
    <source>
        <dbReference type="ARBA" id="ARBA00056905"/>
    </source>
</evidence>
<dbReference type="InterPro" id="IPR006322">
    <property type="entry name" value="Glutathione_Rdtase_euk/bac"/>
</dbReference>
<evidence type="ECO:0000256" key="18">
    <source>
        <dbReference type="RuleBase" id="RU003691"/>
    </source>
</evidence>
<dbReference type="InterPro" id="IPR016156">
    <property type="entry name" value="FAD/NAD-linked_Rdtase_dimer_sf"/>
</dbReference>
<dbReference type="NCBIfam" id="NF004776">
    <property type="entry name" value="PRK06116.1"/>
    <property type="match status" value="1"/>
</dbReference>
<comment type="subcellular location">
    <subcellularLocation>
        <location evidence="3 19">Cytoplasm</location>
    </subcellularLocation>
    <subcellularLocation>
        <location evidence="2">Mitochondrion</location>
    </subcellularLocation>
</comment>
<dbReference type="GO" id="GO:0005829">
    <property type="term" value="C:cytosol"/>
    <property type="evidence" value="ECO:0007669"/>
    <property type="project" value="TreeGrafter"/>
</dbReference>
<dbReference type="FunFam" id="3.50.50.60:FF:000141">
    <property type="entry name" value="Glutathione reductase"/>
    <property type="match status" value="1"/>
</dbReference>
<evidence type="ECO:0000256" key="9">
    <source>
        <dbReference type="ARBA" id="ARBA00022857"/>
    </source>
</evidence>